<feature type="compositionally biased region" description="Polar residues" evidence="1">
    <location>
        <begin position="41"/>
        <end position="52"/>
    </location>
</feature>
<evidence type="ECO:0000313" key="3">
    <source>
        <dbReference type="EMBL" id="OCL03870.1"/>
    </source>
</evidence>
<dbReference type="EMBL" id="KV750664">
    <property type="protein sequence ID" value="OCL03870.1"/>
    <property type="molecule type" value="Genomic_DNA"/>
</dbReference>
<evidence type="ECO:0000313" key="4">
    <source>
        <dbReference type="Proteomes" id="UP000250140"/>
    </source>
</evidence>
<evidence type="ECO:0000256" key="1">
    <source>
        <dbReference type="SAM" id="MobiDB-lite"/>
    </source>
</evidence>
<sequence>MACNPQSHRETTQIEIDISVGIDTMISLTPSTQPVIPPNTPSTSPASCIKQSDQQKHEWDDRTTPTKRFLDSFTSTDSTKNTSIPLLVYCIILDIFIWISLFAVAFYLTVPEPVISLMPARAFGESLLGYSMAWLTGMFIHQLVRCIRWRKVATKAQKDIETASISSFASSSATLITDTSAETNCGSCVGQWVDATLGVLAAPALVAGLALLNALIYMIVRLIWSSSVY</sequence>
<gene>
    <name evidence="3" type="ORF">AOQ84DRAFT_356668</name>
</gene>
<protein>
    <submittedName>
        <fullName evidence="3">Uncharacterized protein</fullName>
    </submittedName>
</protein>
<keyword evidence="2" id="KW-0812">Transmembrane</keyword>
<dbReference type="AlphaFoldDB" id="A0A8E2ESL8"/>
<feature type="transmembrane region" description="Helical" evidence="2">
    <location>
        <begin position="86"/>
        <end position="108"/>
    </location>
</feature>
<name>A0A8E2ESL8_9PEZI</name>
<feature type="region of interest" description="Disordered" evidence="1">
    <location>
        <begin position="32"/>
        <end position="61"/>
    </location>
</feature>
<evidence type="ECO:0000256" key="2">
    <source>
        <dbReference type="SAM" id="Phobius"/>
    </source>
</evidence>
<dbReference type="Proteomes" id="UP000250140">
    <property type="component" value="Unassembled WGS sequence"/>
</dbReference>
<accession>A0A8E2ESL8</accession>
<feature type="transmembrane region" description="Helical" evidence="2">
    <location>
        <begin position="199"/>
        <end position="224"/>
    </location>
</feature>
<proteinExistence type="predicted"/>
<keyword evidence="2" id="KW-1133">Transmembrane helix</keyword>
<keyword evidence="2" id="KW-0472">Membrane</keyword>
<reference evidence="3 4" key="1">
    <citation type="journal article" date="2016" name="Nat. Commun.">
        <title>Ectomycorrhizal ecology is imprinted in the genome of the dominant symbiotic fungus Cenococcum geophilum.</title>
        <authorList>
            <consortium name="DOE Joint Genome Institute"/>
            <person name="Peter M."/>
            <person name="Kohler A."/>
            <person name="Ohm R.A."/>
            <person name="Kuo A."/>
            <person name="Krutzmann J."/>
            <person name="Morin E."/>
            <person name="Arend M."/>
            <person name="Barry K.W."/>
            <person name="Binder M."/>
            <person name="Choi C."/>
            <person name="Clum A."/>
            <person name="Copeland A."/>
            <person name="Grisel N."/>
            <person name="Haridas S."/>
            <person name="Kipfer T."/>
            <person name="LaButti K."/>
            <person name="Lindquist E."/>
            <person name="Lipzen A."/>
            <person name="Maire R."/>
            <person name="Meier B."/>
            <person name="Mihaltcheva S."/>
            <person name="Molinier V."/>
            <person name="Murat C."/>
            <person name="Poggeler S."/>
            <person name="Quandt C.A."/>
            <person name="Sperisen C."/>
            <person name="Tritt A."/>
            <person name="Tisserant E."/>
            <person name="Crous P.W."/>
            <person name="Henrissat B."/>
            <person name="Nehls U."/>
            <person name="Egli S."/>
            <person name="Spatafora J.W."/>
            <person name="Grigoriev I.V."/>
            <person name="Martin F.M."/>
        </authorList>
    </citation>
    <scope>NUCLEOTIDE SEQUENCE [LARGE SCALE GENOMIC DNA]</scope>
    <source>
        <strain evidence="3 4">CBS 207.34</strain>
    </source>
</reference>
<keyword evidence="4" id="KW-1185">Reference proteome</keyword>
<feature type="transmembrane region" description="Helical" evidence="2">
    <location>
        <begin position="128"/>
        <end position="147"/>
    </location>
</feature>
<organism evidence="3 4">
    <name type="scientific">Glonium stellatum</name>
    <dbReference type="NCBI Taxonomy" id="574774"/>
    <lineage>
        <taxon>Eukaryota</taxon>
        <taxon>Fungi</taxon>
        <taxon>Dikarya</taxon>
        <taxon>Ascomycota</taxon>
        <taxon>Pezizomycotina</taxon>
        <taxon>Dothideomycetes</taxon>
        <taxon>Pleosporomycetidae</taxon>
        <taxon>Gloniales</taxon>
        <taxon>Gloniaceae</taxon>
        <taxon>Glonium</taxon>
    </lineage>
</organism>